<reference evidence="1 2" key="1">
    <citation type="journal article" date="2012" name="J. Bacteriol.">
        <title>Draft genome sequence of the cyanide-utilizing bacterium Pseudomonas fluorescens strain NCIMB 11764.</title>
        <authorList>
            <person name="Vilo C.A."/>
            <person name="Benedik M.J."/>
            <person name="Kunz D.A."/>
            <person name="Dong Q."/>
        </authorList>
    </citation>
    <scope>NUCLEOTIDE SEQUENCE [LARGE SCALE GENOMIC DNA]</scope>
    <source>
        <strain evidence="1 2">NCIMB 11764</strain>
    </source>
</reference>
<name>A0A0K1QP20_PSEFL</name>
<dbReference type="EMBL" id="CP010945">
    <property type="protein sequence ID" value="AKV07200.1"/>
    <property type="molecule type" value="Genomic_DNA"/>
</dbReference>
<proteinExistence type="predicted"/>
<dbReference type="RefSeq" id="WP_017336940.1">
    <property type="nucleotide sequence ID" value="NZ_CP010945.1"/>
</dbReference>
<evidence type="ECO:0000313" key="1">
    <source>
        <dbReference type="EMBL" id="AKV07200.1"/>
    </source>
</evidence>
<protein>
    <submittedName>
        <fullName evidence="1">Uncharacterized protein</fullName>
    </submittedName>
</protein>
<dbReference type="OrthoDB" id="6901294at2"/>
<evidence type="ECO:0000313" key="2">
    <source>
        <dbReference type="Proteomes" id="UP000017175"/>
    </source>
</evidence>
<organism evidence="1 2">
    <name type="scientific">Pseudomonas fluorescens NCIMB 11764</name>
    <dbReference type="NCBI Taxonomy" id="1221522"/>
    <lineage>
        <taxon>Bacteria</taxon>
        <taxon>Pseudomonadati</taxon>
        <taxon>Pseudomonadota</taxon>
        <taxon>Gammaproteobacteria</taxon>
        <taxon>Pseudomonadales</taxon>
        <taxon>Pseudomonadaceae</taxon>
        <taxon>Pseudomonas</taxon>
    </lineage>
</organism>
<sequence length="68" mass="7568">MRKSYGLTHADLFDLERVRDSLALVHALAQQADHPGLYQPQMLAGFLDKICTDLDSVIRSALSTPSRI</sequence>
<accession>A0A0K1QP20</accession>
<gene>
    <name evidence="1" type="ORF">B723_12580</name>
</gene>
<dbReference type="Proteomes" id="UP000017175">
    <property type="component" value="Chromosome"/>
</dbReference>
<dbReference type="AlphaFoldDB" id="A0A0K1QP20"/>